<keyword evidence="3 5" id="KW-0479">Metal-binding</keyword>
<sequence>MIFIGGLMLLIQAFIAQSATTKLLVAVPSAAALVALWFYAAGVDDLEETPVTLKGWRVPTALAFFHSRFDFLNSAFKASGQAIFQFKLFQHTVVAVSGAEGRKDFLNSRGLDINEGFKLLSGAIPMLPGVTSELQARRITTIHKRLSTAQSSEHLARLIPKLLEDGERAVRLWGQSGIIDIFDCIPTIFFQTSVRSLSSTELANDEEVVARLKQLYDKLDETTTPASVLFPWFPSPSMLSKLMTTKRIYDIVNGTVAQRMKSGVVQDDTLQVLVDSADDRLVMVGFIMGLLVAGSRSTGTTASWIITFLAGHPEWKAKARAEAETLLFTQSSYASGSSIQSALASIPLEAWESEMPVFDSIIRETLRLAQPHTAMRRNMGPDTYIAGAKVPSGAYVVYPFSDVHLNGELYPDPWKFDPGRPEGKTPHSWIGWGGGSTVCLGQRLARLSLKLITVLMLLELDFDLVDRRTGQPPRSLPQPNWNDALTCKPQEEIRHMRYRKTNVALKA</sequence>
<dbReference type="OrthoDB" id="1055148at2759"/>
<dbReference type="GO" id="GO:0020037">
    <property type="term" value="F:heme binding"/>
    <property type="evidence" value="ECO:0007669"/>
    <property type="project" value="InterPro"/>
</dbReference>
<keyword evidence="6" id="KW-0732">Signal</keyword>
<evidence type="ECO:0008006" key="9">
    <source>
        <dbReference type="Google" id="ProtNLM"/>
    </source>
</evidence>
<dbReference type="SUPFAM" id="SSF48264">
    <property type="entry name" value="Cytochrome P450"/>
    <property type="match status" value="1"/>
</dbReference>
<dbReference type="PANTHER" id="PTHR24304">
    <property type="entry name" value="CYTOCHROME P450 FAMILY 7"/>
    <property type="match status" value="1"/>
</dbReference>
<reference evidence="7 8" key="1">
    <citation type="submission" date="2019-02" db="EMBL/GenBank/DDBJ databases">
        <title>Genome sequencing of the rare red list fungi Antrodiella citrinella (Flaviporus citrinellus).</title>
        <authorList>
            <person name="Buettner E."/>
            <person name="Kellner H."/>
        </authorList>
    </citation>
    <scope>NUCLEOTIDE SEQUENCE [LARGE SCALE GENOMIC DNA]</scope>
    <source>
        <strain evidence="7 8">DSM 108506</strain>
    </source>
</reference>
<gene>
    <name evidence="7" type="ORF">EUX98_g5017</name>
</gene>
<dbReference type="PRINTS" id="PR00359">
    <property type="entry name" value="BP450"/>
</dbReference>
<evidence type="ECO:0000256" key="5">
    <source>
        <dbReference type="RuleBase" id="RU000461"/>
    </source>
</evidence>
<dbReference type="InterPro" id="IPR001128">
    <property type="entry name" value="Cyt_P450"/>
</dbReference>
<organism evidence="7 8">
    <name type="scientific">Antrodiella citrinella</name>
    <dbReference type="NCBI Taxonomy" id="2447956"/>
    <lineage>
        <taxon>Eukaryota</taxon>
        <taxon>Fungi</taxon>
        <taxon>Dikarya</taxon>
        <taxon>Basidiomycota</taxon>
        <taxon>Agaricomycotina</taxon>
        <taxon>Agaricomycetes</taxon>
        <taxon>Polyporales</taxon>
        <taxon>Steccherinaceae</taxon>
        <taxon>Antrodiella</taxon>
    </lineage>
</organism>
<feature type="signal peptide" evidence="6">
    <location>
        <begin position="1"/>
        <end position="18"/>
    </location>
</feature>
<dbReference type="GO" id="GO:0016705">
    <property type="term" value="F:oxidoreductase activity, acting on paired donors, with incorporation or reduction of molecular oxygen"/>
    <property type="evidence" value="ECO:0007669"/>
    <property type="project" value="InterPro"/>
</dbReference>
<evidence type="ECO:0000256" key="4">
    <source>
        <dbReference type="ARBA" id="ARBA00023004"/>
    </source>
</evidence>
<evidence type="ECO:0000313" key="8">
    <source>
        <dbReference type="Proteomes" id="UP000308730"/>
    </source>
</evidence>
<proteinExistence type="inferred from homology"/>
<dbReference type="InterPro" id="IPR002397">
    <property type="entry name" value="Cyt_P450_B"/>
</dbReference>
<accession>A0A4S4MSL9</accession>
<dbReference type="CDD" id="cd00302">
    <property type="entry name" value="cytochrome_P450"/>
    <property type="match status" value="1"/>
</dbReference>
<evidence type="ECO:0000256" key="3">
    <source>
        <dbReference type="ARBA" id="ARBA00022723"/>
    </source>
</evidence>
<dbReference type="PRINTS" id="PR00385">
    <property type="entry name" value="P450"/>
</dbReference>
<keyword evidence="2 5" id="KW-0349">Heme</keyword>
<dbReference type="EMBL" id="SGPM01000136">
    <property type="protein sequence ID" value="THH29172.1"/>
    <property type="molecule type" value="Genomic_DNA"/>
</dbReference>
<dbReference type="InterPro" id="IPR036396">
    <property type="entry name" value="Cyt_P450_sf"/>
</dbReference>
<dbReference type="PANTHER" id="PTHR24304:SF2">
    <property type="entry name" value="24-HYDROXYCHOLESTEROL 7-ALPHA-HYDROXYLASE"/>
    <property type="match status" value="1"/>
</dbReference>
<dbReference type="InterPro" id="IPR017972">
    <property type="entry name" value="Cyt_P450_CS"/>
</dbReference>
<evidence type="ECO:0000256" key="6">
    <source>
        <dbReference type="SAM" id="SignalP"/>
    </source>
</evidence>
<dbReference type="Proteomes" id="UP000308730">
    <property type="component" value="Unassembled WGS sequence"/>
</dbReference>
<comment type="caution">
    <text evidence="7">The sequence shown here is derived from an EMBL/GenBank/DDBJ whole genome shotgun (WGS) entry which is preliminary data.</text>
</comment>
<keyword evidence="5" id="KW-0560">Oxidoreductase</keyword>
<evidence type="ECO:0000256" key="2">
    <source>
        <dbReference type="ARBA" id="ARBA00022617"/>
    </source>
</evidence>
<protein>
    <recommendedName>
        <fullName evidence="9">Cytochrome P450</fullName>
    </recommendedName>
</protein>
<dbReference type="InterPro" id="IPR050529">
    <property type="entry name" value="CYP450_sterol_14alpha_dmase"/>
</dbReference>
<name>A0A4S4MSL9_9APHY</name>
<dbReference type="GO" id="GO:0004497">
    <property type="term" value="F:monooxygenase activity"/>
    <property type="evidence" value="ECO:0007669"/>
    <property type="project" value="UniProtKB-KW"/>
</dbReference>
<dbReference type="GO" id="GO:0005506">
    <property type="term" value="F:iron ion binding"/>
    <property type="evidence" value="ECO:0007669"/>
    <property type="project" value="InterPro"/>
</dbReference>
<dbReference type="PROSITE" id="PS00086">
    <property type="entry name" value="CYTOCHROME_P450"/>
    <property type="match status" value="1"/>
</dbReference>
<comment type="similarity">
    <text evidence="1 5">Belongs to the cytochrome P450 family.</text>
</comment>
<keyword evidence="5" id="KW-0503">Monooxygenase</keyword>
<dbReference type="AlphaFoldDB" id="A0A4S4MSL9"/>
<keyword evidence="8" id="KW-1185">Reference proteome</keyword>
<feature type="chain" id="PRO_5020634491" description="Cytochrome P450" evidence="6">
    <location>
        <begin position="19"/>
        <end position="507"/>
    </location>
</feature>
<evidence type="ECO:0000313" key="7">
    <source>
        <dbReference type="EMBL" id="THH29172.1"/>
    </source>
</evidence>
<dbReference type="Gene3D" id="1.10.630.10">
    <property type="entry name" value="Cytochrome P450"/>
    <property type="match status" value="1"/>
</dbReference>
<evidence type="ECO:0000256" key="1">
    <source>
        <dbReference type="ARBA" id="ARBA00010617"/>
    </source>
</evidence>
<dbReference type="Pfam" id="PF00067">
    <property type="entry name" value="p450"/>
    <property type="match status" value="1"/>
</dbReference>
<keyword evidence="4 5" id="KW-0408">Iron</keyword>